<dbReference type="InterPro" id="IPR000719">
    <property type="entry name" value="Prot_kinase_dom"/>
</dbReference>
<dbReference type="Pfam" id="PF07714">
    <property type="entry name" value="PK_Tyr_Ser-Thr"/>
    <property type="match status" value="1"/>
</dbReference>
<evidence type="ECO:0000256" key="8">
    <source>
        <dbReference type="SAM" id="Phobius"/>
    </source>
</evidence>
<feature type="transmembrane region" description="Helical" evidence="8">
    <location>
        <begin position="396"/>
        <end position="419"/>
    </location>
</feature>
<evidence type="ECO:0000256" key="5">
    <source>
        <dbReference type="ARBA" id="ARBA00022989"/>
    </source>
</evidence>
<proteinExistence type="predicted"/>
<feature type="domain" description="Protein kinase" evidence="9">
    <location>
        <begin position="481"/>
        <end position="735"/>
    </location>
</feature>
<comment type="subcellular location">
    <subcellularLocation>
        <location evidence="1">Membrane</location>
        <topology evidence="1">Single-pass type I membrane protein</topology>
    </subcellularLocation>
</comment>
<accession>E4YIN5</accession>
<protein>
    <recommendedName>
        <fullName evidence="13">Receptor protein-tyrosine kinase</fullName>
    </recommendedName>
</protein>
<keyword evidence="7" id="KW-0675">Receptor</keyword>
<evidence type="ECO:0008006" key="13">
    <source>
        <dbReference type="Google" id="ProtNLM"/>
    </source>
</evidence>
<evidence type="ECO:0000256" key="7">
    <source>
        <dbReference type="ARBA" id="ARBA00023170"/>
    </source>
</evidence>
<dbReference type="GO" id="GO:0004672">
    <property type="term" value="F:protein kinase activity"/>
    <property type="evidence" value="ECO:0007669"/>
    <property type="project" value="InterPro"/>
</dbReference>
<keyword evidence="3" id="KW-0547">Nucleotide-binding</keyword>
<dbReference type="Pfam" id="PF00041">
    <property type="entry name" value="fn3"/>
    <property type="match status" value="1"/>
</dbReference>
<dbReference type="InterPro" id="IPR013783">
    <property type="entry name" value="Ig-like_fold"/>
</dbReference>
<dbReference type="InterPro" id="IPR008979">
    <property type="entry name" value="Galactose-bd-like_sf"/>
</dbReference>
<evidence type="ECO:0000256" key="6">
    <source>
        <dbReference type="ARBA" id="ARBA00023136"/>
    </source>
</evidence>
<dbReference type="InterPro" id="IPR009030">
    <property type="entry name" value="Growth_fac_rcpt_cys_sf"/>
</dbReference>
<dbReference type="InterPro" id="IPR003961">
    <property type="entry name" value="FN3_dom"/>
</dbReference>
<dbReference type="EMBL" id="FN654617">
    <property type="protein sequence ID" value="CBY35346.1"/>
    <property type="molecule type" value="Genomic_DNA"/>
</dbReference>
<keyword evidence="5 8" id="KW-1133">Transmembrane helix</keyword>
<dbReference type="InterPro" id="IPR036116">
    <property type="entry name" value="FN3_sf"/>
</dbReference>
<feature type="domain" description="Fibronectin type-III" evidence="10">
    <location>
        <begin position="174"/>
        <end position="276"/>
    </location>
</feature>
<dbReference type="InterPro" id="IPR001090">
    <property type="entry name" value="Ephrin_rcpt_lig-bd_dom"/>
</dbReference>
<dbReference type="SUPFAM" id="SSF56112">
    <property type="entry name" value="Protein kinase-like (PK-like)"/>
    <property type="match status" value="1"/>
</dbReference>
<dbReference type="PANTHER" id="PTHR46877">
    <property type="entry name" value="EPH RECEPTOR A5"/>
    <property type="match status" value="1"/>
</dbReference>
<dbReference type="Proteomes" id="UP000011014">
    <property type="component" value="Unassembled WGS sequence"/>
</dbReference>
<evidence type="ECO:0000256" key="4">
    <source>
        <dbReference type="ARBA" id="ARBA00022840"/>
    </source>
</evidence>
<dbReference type="InterPro" id="IPR050449">
    <property type="entry name" value="Ephrin_rcpt_TKs"/>
</dbReference>
<dbReference type="SUPFAM" id="SSF57184">
    <property type="entry name" value="Growth factor receptor domain"/>
    <property type="match status" value="1"/>
</dbReference>
<keyword evidence="6 8" id="KW-0472">Membrane</keyword>
<keyword evidence="2 8" id="KW-0812">Transmembrane</keyword>
<feature type="domain" description="Eph LBD" evidence="11">
    <location>
        <begin position="1"/>
        <end position="90"/>
    </location>
</feature>
<dbReference type="Gene3D" id="1.10.510.10">
    <property type="entry name" value="Transferase(Phosphotransferase) domain 1"/>
    <property type="match status" value="1"/>
</dbReference>
<evidence type="ECO:0000256" key="1">
    <source>
        <dbReference type="ARBA" id="ARBA00004479"/>
    </source>
</evidence>
<dbReference type="Gene3D" id="2.10.50.10">
    <property type="entry name" value="Tumor Necrosis Factor Receptor, subunit A, domain 2"/>
    <property type="match status" value="1"/>
</dbReference>
<evidence type="ECO:0000259" key="9">
    <source>
        <dbReference type="PROSITE" id="PS50011"/>
    </source>
</evidence>
<reference evidence="12" key="1">
    <citation type="journal article" date="2010" name="Science">
        <title>Plasticity of animal genome architecture unmasked by rapid evolution of a pelagic tunicate.</title>
        <authorList>
            <person name="Denoeud F."/>
            <person name="Henriet S."/>
            <person name="Mungpakdee S."/>
            <person name="Aury J.M."/>
            <person name="Da Silva C."/>
            <person name="Brinkmann H."/>
            <person name="Mikhaleva J."/>
            <person name="Olsen L.C."/>
            <person name="Jubin C."/>
            <person name="Canestro C."/>
            <person name="Bouquet J.M."/>
            <person name="Danks G."/>
            <person name="Poulain J."/>
            <person name="Campsteijn C."/>
            <person name="Adamski M."/>
            <person name="Cross I."/>
            <person name="Yadetie F."/>
            <person name="Muffato M."/>
            <person name="Louis A."/>
            <person name="Butcher S."/>
            <person name="Tsagkogeorga G."/>
            <person name="Konrad A."/>
            <person name="Singh S."/>
            <person name="Jensen M.F."/>
            <person name="Cong E.H."/>
            <person name="Eikeseth-Otteraa H."/>
            <person name="Noel B."/>
            <person name="Anthouard V."/>
            <person name="Porcel B.M."/>
            <person name="Kachouri-Lafond R."/>
            <person name="Nishino A."/>
            <person name="Ugolini M."/>
            <person name="Chourrout P."/>
            <person name="Nishida H."/>
            <person name="Aasland R."/>
            <person name="Huzurbazar S."/>
            <person name="Westhof E."/>
            <person name="Delsuc F."/>
            <person name="Lehrach H."/>
            <person name="Reinhardt R."/>
            <person name="Weissenbach J."/>
            <person name="Roy S.W."/>
            <person name="Artiguenave F."/>
            <person name="Postlethwait J.H."/>
            <person name="Manak J.R."/>
            <person name="Thompson E.M."/>
            <person name="Jaillon O."/>
            <person name="Du Pasquier L."/>
            <person name="Boudinot P."/>
            <person name="Liberles D.A."/>
            <person name="Volff J.N."/>
            <person name="Philippe H."/>
            <person name="Lenhard B."/>
            <person name="Roest Crollius H."/>
            <person name="Wincker P."/>
            <person name="Chourrout D."/>
        </authorList>
    </citation>
    <scope>NUCLEOTIDE SEQUENCE [LARGE SCALE GENOMIC DNA]</scope>
</reference>
<dbReference type="GO" id="GO:0005886">
    <property type="term" value="C:plasma membrane"/>
    <property type="evidence" value="ECO:0007669"/>
    <property type="project" value="TreeGrafter"/>
</dbReference>
<dbReference type="AlphaFoldDB" id="E4YIN5"/>
<dbReference type="SUPFAM" id="SSF49265">
    <property type="entry name" value="Fibronectin type III"/>
    <property type="match status" value="1"/>
</dbReference>
<keyword evidence="4" id="KW-0067">ATP-binding</keyword>
<dbReference type="PROSITE" id="PS50011">
    <property type="entry name" value="PROTEIN_KINASE_DOM"/>
    <property type="match status" value="1"/>
</dbReference>
<dbReference type="Pfam" id="PF25599">
    <property type="entry name" value="Ephrin_CRD"/>
    <property type="match status" value="1"/>
</dbReference>
<dbReference type="PROSITE" id="PS50853">
    <property type="entry name" value="FN3"/>
    <property type="match status" value="1"/>
</dbReference>
<sequence length="746" mass="82163">MSGSFCREKFSILMSQSTSTDRPRIAPSTLDMSNWTIVDTVASTEDITVEQINIGNLFGNGIFIAFVNTGACMELSHVKVSYKFCPAVVADFAEFERTHTGATAASIINQEGVCVENAIQNECPAGTYKSSTGPGQCQRCPRNSSSRPGSKDCTCESGHFRAGSSGPCLALPGPAENLRARDLNSTTVLLTWKRPRIGDETVYRVLCSECPEESSCMPCINVNVPPGTIQRSEIELTNLDRSKEYRFEVQSENGASESALEAGYTTKKIAVTLARTIPNRLVVKNLRLLSLAHDSADFLLFFDDHPAADGKKKLEIELVEELSNIRLKRIIETSESSFVLDKLQPQVQYSARVRVHPDPELAKSVSASNWSESIRFKTQDDVLLNRYKSGSTTTQWLAGIITGAILFSLTLLVIAVVLYRKRGDPQWLKGTRSSIEQFSVVTTSSHANNGHGTINGTVDLVPCSRQASILEGTAELARDSLTVDMTLKSGRLGKISAGKLYGRPVAIKELLVTSEEQLNELKIMAQLDQPNILRIEGFMSANYPKLVVMEMCELNLAEYFSSEGPTMHPVAISKQIACGVAYLHSNQFILRHLGINTVLVAGNTFKIKLSSKTDVEPVIDMVGTRSADDVSGYIPLRNSAPEVFTKGIFSQMSDVWALGVLLWSVCCRNTSVPFWGLSRRQLVDAVLSGWRLPPPDNCDFPEMHEMHSLMLACWEENAELRPTSRDLRHKIEILLQDVNPPTQIAV</sequence>
<dbReference type="GO" id="GO:0005524">
    <property type="term" value="F:ATP binding"/>
    <property type="evidence" value="ECO:0007669"/>
    <property type="project" value="UniProtKB-KW"/>
</dbReference>
<name>E4YIN5_OIKDI</name>
<organism evidence="12">
    <name type="scientific">Oikopleura dioica</name>
    <name type="common">Tunicate</name>
    <dbReference type="NCBI Taxonomy" id="34765"/>
    <lineage>
        <taxon>Eukaryota</taxon>
        <taxon>Metazoa</taxon>
        <taxon>Chordata</taxon>
        <taxon>Tunicata</taxon>
        <taxon>Appendicularia</taxon>
        <taxon>Copelata</taxon>
        <taxon>Oikopleuridae</taxon>
        <taxon>Oikopleura</taxon>
    </lineage>
</organism>
<gene>
    <name evidence="12" type="ORF">GSOID_T00027155001</name>
</gene>
<dbReference type="Gene3D" id="2.60.40.10">
    <property type="entry name" value="Immunoglobulins"/>
    <property type="match status" value="2"/>
</dbReference>
<dbReference type="CDD" id="cd00063">
    <property type="entry name" value="FN3"/>
    <property type="match status" value="1"/>
</dbReference>
<dbReference type="InterPro" id="IPR011009">
    <property type="entry name" value="Kinase-like_dom_sf"/>
</dbReference>
<evidence type="ECO:0000313" key="12">
    <source>
        <dbReference type="EMBL" id="CBY35346.1"/>
    </source>
</evidence>
<dbReference type="SMART" id="SM00060">
    <property type="entry name" value="FN3"/>
    <property type="match status" value="1"/>
</dbReference>
<dbReference type="PANTHER" id="PTHR46877:SF14">
    <property type="entry name" value="RECEPTOR PROTEIN-TYROSINE KINASE"/>
    <property type="match status" value="1"/>
</dbReference>
<evidence type="ECO:0000256" key="3">
    <source>
        <dbReference type="ARBA" id="ARBA00022741"/>
    </source>
</evidence>
<dbReference type="Gene3D" id="2.60.120.260">
    <property type="entry name" value="Galactose-binding domain-like"/>
    <property type="match status" value="1"/>
</dbReference>
<evidence type="ECO:0000259" key="11">
    <source>
        <dbReference type="PROSITE" id="PS51550"/>
    </source>
</evidence>
<dbReference type="InterPro" id="IPR001245">
    <property type="entry name" value="Ser-Thr/Tyr_kinase_cat_dom"/>
</dbReference>
<dbReference type="SUPFAM" id="SSF49785">
    <property type="entry name" value="Galactose-binding domain-like"/>
    <property type="match status" value="1"/>
</dbReference>
<dbReference type="PROSITE" id="PS51550">
    <property type="entry name" value="EPH_LBD"/>
    <property type="match status" value="1"/>
</dbReference>
<dbReference type="Pfam" id="PF01404">
    <property type="entry name" value="Ephrin_lbd"/>
    <property type="match status" value="1"/>
</dbReference>
<evidence type="ECO:0000256" key="2">
    <source>
        <dbReference type="ARBA" id="ARBA00022692"/>
    </source>
</evidence>
<evidence type="ECO:0000259" key="10">
    <source>
        <dbReference type="PROSITE" id="PS50853"/>
    </source>
</evidence>